<organism evidence="2">
    <name type="scientific">bioreactor metagenome</name>
    <dbReference type="NCBI Taxonomy" id="1076179"/>
    <lineage>
        <taxon>unclassified sequences</taxon>
        <taxon>metagenomes</taxon>
        <taxon>ecological metagenomes</taxon>
    </lineage>
</organism>
<dbReference type="PROSITE" id="PS51494">
    <property type="entry name" value="SPOIVB"/>
    <property type="match status" value="1"/>
</dbReference>
<name>A0A644UCM2_9ZZZZ</name>
<protein>
    <recommendedName>
        <fullName evidence="1">Peptidase S55 domain-containing protein</fullName>
    </recommendedName>
</protein>
<dbReference type="AlphaFoldDB" id="A0A644UCM2"/>
<dbReference type="Pfam" id="PF05580">
    <property type="entry name" value="Peptidase_S55"/>
    <property type="match status" value="1"/>
</dbReference>
<dbReference type="SUPFAM" id="SSF50494">
    <property type="entry name" value="Trypsin-like serine proteases"/>
    <property type="match status" value="1"/>
</dbReference>
<gene>
    <name evidence="2" type="ORF">SDC9_22523</name>
</gene>
<evidence type="ECO:0000259" key="1">
    <source>
        <dbReference type="PROSITE" id="PS51494"/>
    </source>
</evidence>
<comment type="caution">
    <text evidence="2">The sequence shown here is derived from an EMBL/GenBank/DDBJ whole genome shotgun (WGS) entry which is preliminary data.</text>
</comment>
<proteinExistence type="predicted"/>
<evidence type="ECO:0000313" key="2">
    <source>
        <dbReference type="EMBL" id="MPL76677.1"/>
    </source>
</evidence>
<dbReference type="EMBL" id="VSSQ01000099">
    <property type="protein sequence ID" value="MPL76677.1"/>
    <property type="molecule type" value="Genomic_DNA"/>
</dbReference>
<sequence>MKHCKFLLAFILILCINGIAVAANIPTISVDELHPGMRGYAKTVIKGVNIETFDVEILGVTGSDVAGHNILIKASGPLIEKSGGIAQGMSGSPVYIDGRLAGAVAYGKAFSDPNYCFLTPIEEMLKMFENYEPRPSVFLPKNTPLMVSGFTDDGVQYLSDKLLPLGLKTYAVPTGNQDLSNVPLEPGSSIGVELVRGDLSIGAIGTVTWKDDDTGRILAFGHPFLQRGSADYFMTNAWIFASIPNMESSFKVGALGNLKGRISQDRATGIAGIINENPKVIPMFVSVTDKDRGLHRTASVQLITDEDLVPTLIDGVCYNTVNQAFDRRGGGTSRISFNITARGEDEGQINLKRENMFFNNADVAKATNGELAFACDMLMRNKFEKVTIFDVNVDVEITSGFEVAEIVSAKMPNKRFKPGDIVPLTIEFKPYRAANFTKQIEFKVPENQKTGPMNIIIRSGNAYVWLTKLIKKQKEEGTVAPNEEKKLQFKEFLQDFNEADRNNEIIVDILPNIKKNAGEKPANSGVPNPALTGFRTIIKGSKYKQKYPLDFIANGEVELTVPVGIK</sequence>
<feature type="domain" description="Peptidase S55" evidence="1">
    <location>
        <begin position="1"/>
        <end position="140"/>
    </location>
</feature>
<accession>A0A644UCM2</accession>
<dbReference type="InterPro" id="IPR009003">
    <property type="entry name" value="Peptidase_S1_PA"/>
</dbReference>
<reference evidence="2" key="1">
    <citation type="submission" date="2019-08" db="EMBL/GenBank/DDBJ databases">
        <authorList>
            <person name="Kucharzyk K."/>
            <person name="Murdoch R.W."/>
            <person name="Higgins S."/>
            <person name="Loffler F."/>
        </authorList>
    </citation>
    <scope>NUCLEOTIDE SEQUENCE</scope>
</reference>
<dbReference type="InterPro" id="IPR008763">
    <property type="entry name" value="Peptidase_S55"/>
</dbReference>